<evidence type="ECO:0000256" key="1">
    <source>
        <dbReference type="SAM" id="Coils"/>
    </source>
</evidence>
<feature type="transmembrane region" description="Helical" evidence="2">
    <location>
        <begin position="31"/>
        <end position="48"/>
    </location>
</feature>
<keyword evidence="2" id="KW-1133">Transmembrane helix</keyword>
<accession>A0AA49GS32</accession>
<reference evidence="3" key="1">
    <citation type="journal article" date="2023" name="Comput. Struct. Biotechnol. J.">
        <title>Discovery of a novel marine Bacteroidetes with a rich repertoire of carbohydrate-active enzymes.</title>
        <authorList>
            <person name="Chen B."/>
            <person name="Liu G."/>
            <person name="Chen Q."/>
            <person name="Wang H."/>
            <person name="Liu L."/>
            <person name="Tang K."/>
        </authorList>
    </citation>
    <scope>NUCLEOTIDE SEQUENCE</scope>
    <source>
        <strain evidence="3">TK19036</strain>
    </source>
</reference>
<sequence length="238" mass="27695">MMKKIIVYVFLLSIASMFISGILGYYTAMKVSLLTTLFTGFTGFYLICRHSYRVTSQATKRLKNEGMKAYSSINLFYQLEKLRIYQGAEQFSATGKKSKILLRLIKNRFANHSLTHVRFRQEVNAYVRQITQNLEQVVFNKESLSQINPKIWQGQIRQLQLAGVSQHHTTLQELQQQLNSYETLTTQCQQLLSENNQLLAEMDKAILAMNQKSYQLRMNSQQHLLIGEDAFINKYLFQ</sequence>
<feature type="transmembrane region" description="Helical" evidence="2">
    <location>
        <begin position="5"/>
        <end position="25"/>
    </location>
</feature>
<name>A0AA49GS32_9BACT</name>
<protein>
    <submittedName>
        <fullName evidence="3">Uncharacterized protein</fullName>
    </submittedName>
</protein>
<evidence type="ECO:0000256" key="2">
    <source>
        <dbReference type="SAM" id="Phobius"/>
    </source>
</evidence>
<feature type="coiled-coil region" evidence="1">
    <location>
        <begin position="164"/>
        <end position="208"/>
    </location>
</feature>
<gene>
    <name evidence="3" type="ORF">K4G66_28220</name>
</gene>
<proteinExistence type="predicted"/>
<dbReference type="AlphaFoldDB" id="A0AA49GS32"/>
<keyword evidence="2" id="KW-0812">Transmembrane</keyword>
<evidence type="ECO:0000313" key="3">
    <source>
        <dbReference type="EMBL" id="WKN36254.1"/>
    </source>
</evidence>
<keyword evidence="1" id="KW-0175">Coiled coil</keyword>
<organism evidence="3">
    <name type="scientific">Roseihalotalea indica</name>
    <dbReference type="NCBI Taxonomy" id="2867963"/>
    <lineage>
        <taxon>Bacteria</taxon>
        <taxon>Pseudomonadati</taxon>
        <taxon>Bacteroidota</taxon>
        <taxon>Cytophagia</taxon>
        <taxon>Cytophagales</taxon>
        <taxon>Catalimonadaceae</taxon>
        <taxon>Roseihalotalea</taxon>
    </lineage>
</organism>
<dbReference type="EMBL" id="CP120682">
    <property type="protein sequence ID" value="WKN36254.1"/>
    <property type="molecule type" value="Genomic_DNA"/>
</dbReference>
<reference evidence="3" key="2">
    <citation type="journal article" date="2024" name="Antonie Van Leeuwenhoek">
        <title>Roseihalotalea indica gen. nov., sp. nov., a halophilic Bacteroidetes from mesopelagic Southwest Indian Ocean with higher carbohydrate metabolic potential.</title>
        <authorList>
            <person name="Chen B."/>
            <person name="Zhang M."/>
            <person name="Lin D."/>
            <person name="Ye J."/>
            <person name="Tang K."/>
        </authorList>
    </citation>
    <scope>NUCLEOTIDE SEQUENCE</scope>
    <source>
        <strain evidence="3">TK19036</strain>
    </source>
</reference>
<keyword evidence="2" id="KW-0472">Membrane</keyword>